<protein>
    <submittedName>
        <fullName evidence="1">Uncharacterized protein</fullName>
    </submittedName>
</protein>
<sequence>SKREVQKHFLSSNFGVSLVILGRGHQA</sequence>
<dbReference type="Proteomes" id="UP000265520">
    <property type="component" value="Unassembled WGS sequence"/>
</dbReference>
<organism evidence="1 2">
    <name type="scientific">Trifolium medium</name>
    <dbReference type="NCBI Taxonomy" id="97028"/>
    <lineage>
        <taxon>Eukaryota</taxon>
        <taxon>Viridiplantae</taxon>
        <taxon>Streptophyta</taxon>
        <taxon>Embryophyta</taxon>
        <taxon>Tracheophyta</taxon>
        <taxon>Spermatophyta</taxon>
        <taxon>Magnoliopsida</taxon>
        <taxon>eudicotyledons</taxon>
        <taxon>Gunneridae</taxon>
        <taxon>Pentapetalae</taxon>
        <taxon>rosids</taxon>
        <taxon>fabids</taxon>
        <taxon>Fabales</taxon>
        <taxon>Fabaceae</taxon>
        <taxon>Papilionoideae</taxon>
        <taxon>50 kb inversion clade</taxon>
        <taxon>NPAAA clade</taxon>
        <taxon>Hologalegina</taxon>
        <taxon>IRL clade</taxon>
        <taxon>Trifolieae</taxon>
        <taxon>Trifolium</taxon>
    </lineage>
</organism>
<evidence type="ECO:0000313" key="1">
    <source>
        <dbReference type="EMBL" id="MCI88026.1"/>
    </source>
</evidence>
<reference evidence="1 2" key="1">
    <citation type="journal article" date="2018" name="Front. Plant Sci.">
        <title>Red Clover (Trifolium pratense) and Zigzag Clover (T. medium) - A Picture of Genomic Similarities and Differences.</title>
        <authorList>
            <person name="Dluhosova J."/>
            <person name="Istvanek J."/>
            <person name="Nedelnik J."/>
            <person name="Repkova J."/>
        </authorList>
    </citation>
    <scope>NUCLEOTIDE SEQUENCE [LARGE SCALE GENOMIC DNA]</scope>
    <source>
        <strain evidence="2">cv. 10/8</strain>
        <tissue evidence="1">Leaf</tissue>
    </source>
</reference>
<comment type="caution">
    <text evidence="1">The sequence shown here is derived from an EMBL/GenBank/DDBJ whole genome shotgun (WGS) entry which is preliminary data.</text>
</comment>
<dbReference type="AlphaFoldDB" id="A0A392VHZ3"/>
<keyword evidence="2" id="KW-1185">Reference proteome</keyword>
<evidence type="ECO:0000313" key="2">
    <source>
        <dbReference type="Proteomes" id="UP000265520"/>
    </source>
</evidence>
<dbReference type="EMBL" id="LXQA011181674">
    <property type="protein sequence ID" value="MCI88026.1"/>
    <property type="molecule type" value="Genomic_DNA"/>
</dbReference>
<feature type="non-terminal residue" evidence="1">
    <location>
        <position position="1"/>
    </location>
</feature>
<proteinExistence type="predicted"/>
<accession>A0A392VHZ3</accession>
<name>A0A392VHZ3_9FABA</name>